<organism evidence="1 2">
    <name type="scientific">Pontibacter mucosus</name>
    <dbReference type="NCBI Taxonomy" id="1649266"/>
    <lineage>
        <taxon>Bacteria</taxon>
        <taxon>Pseudomonadati</taxon>
        <taxon>Bacteroidota</taxon>
        <taxon>Cytophagia</taxon>
        <taxon>Cytophagales</taxon>
        <taxon>Hymenobacteraceae</taxon>
        <taxon>Pontibacter</taxon>
    </lineage>
</organism>
<evidence type="ECO:0000313" key="1">
    <source>
        <dbReference type="EMBL" id="PTX14701.1"/>
    </source>
</evidence>
<gene>
    <name evidence="1" type="ORF">C8N40_110130</name>
</gene>
<protein>
    <submittedName>
        <fullName evidence="1">Uncharacterized protein</fullName>
    </submittedName>
</protein>
<name>A0A2T5YDS8_9BACT</name>
<keyword evidence="2" id="KW-1185">Reference proteome</keyword>
<accession>A0A2T5YDS8</accession>
<proteinExistence type="predicted"/>
<reference evidence="1 2" key="1">
    <citation type="submission" date="2018-04" db="EMBL/GenBank/DDBJ databases">
        <title>Genomic Encyclopedia of Archaeal and Bacterial Type Strains, Phase II (KMG-II): from individual species to whole genera.</title>
        <authorList>
            <person name="Goeker M."/>
        </authorList>
    </citation>
    <scope>NUCLEOTIDE SEQUENCE [LARGE SCALE GENOMIC DNA]</scope>
    <source>
        <strain evidence="1 2">DSM 100162</strain>
    </source>
</reference>
<comment type="caution">
    <text evidence="1">The sequence shown here is derived from an EMBL/GenBank/DDBJ whole genome shotgun (WGS) entry which is preliminary data.</text>
</comment>
<dbReference type="AlphaFoldDB" id="A0A2T5YDS8"/>
<evidence type="ECO:0000313" key="2">
    <source>
        <dbReference type="Proteomes" id="UP000244225"/>
    </source>
</evidence>
<dbReference type="Proteomes" id="UP000244225">
    <property type="component" value="Unassembled WGS sequence"/>
</dbReference>
<dbReference type="EMBL" id="QBKI01000010">
    <property type="protein sequence ID" value="PTX14701.1"/>
    <property type="molecule type" value="Genomic_DNA"/>
</dbReference>
<sequence>MKKEVVSPFDIKLEFDKSTENPSRLFQSFAELIDSISRLDTVIAKTVNTTVSAKIYLDDFEKGSLIAKLWNELILNDDNKIDDVQSSEPVSEYIEEARAASLNYLSNGKSSVTELQGLNKEIKNIADKKDLAKSFNYVDVDLLELASALNEVNNSTDKLTDKEKYTVTSPNTDARELKAGTPKIDIEAVENALTSDTITNTSQVYYKIKRPDFLGDSQWEFKFGNKNIKAKILHEEWLTKFHNGEVVVVPGDSLRVKVKQVSKYNKNGYLISDKIEIVEVLGIKRNKEE</sequence>